<dbReference type="Proteomes" id="UP001362999">
    <property type="component" value="Unassembled WGS sequence"/>
</dbReference>
<protein>
    <submittedName>
        <fullName evidence="1">Uncharacterized protein</fullName>
    </submittedName>
</protein>
<reference evidence="1 2" key="1">
    <citation type="journal article" date="2024" name="J Genomics">
        <title>Draft genome sequencing and assembly of Favolaschia claudopus CIRM-BRFM 2984 isolated from oak limbs.</title>
        <authorList>
            <person name="Navarro D."/>
            <person name="Drula E."/>
            <person name="Chaduli D."/>
            <person name="Cazenave R."/>
            <person name="Ahrendt S."/>
            <person name="Wang J."/>
            <person name="Lipzen A."/>
            <person name="Daum C."/>
            <person name="Barry K."/>
            <person name="Grigoriev I.V."/>
            <person name="Favel A."/>
            <person name="Rosso M.N."/>
            <person name="Martin F."/>
        </authorList>
    </citation>
    <scope>NUCLEOTIDE SEQUENCE [LARGE SCALE GENOMIC DNA]</scope>
    <source>
        <strain evidence="1 2">CIRM-BRFM 2984</strain>
    </source>
</reference>
<accession>A0AAV9ZQL6</accession>
<keyword evidence="2" id="KW-1185">Reference proteome</keyword>
<comment type="caution">
    <text evidence="1">The sequence shown here is derived from an EMBL/GenBank/DDBJ whole genome shotgun (WGS) entry which is preliminary data.</text>
</comment>
<evidence type="ECO:0000313" key="2">
    <source>
        <dbReference type="Proteomes" id="UP001362999"/>
    </source>
</evidence>
<name>A0AAV9ZQL6_9AGAR</name>
<evidence type="ECO:0000313" key="1">
    <source>
        <dbReference type="EMBL" id="KAK6988488.1"/>
    </source>
</evidence>
<dbReference type="EMBL" id="JAWWNJ010000122">
    <property type="protein sequence ID" value="KAK6988488.1"/>
    <property type="molecule type" value="Genomic_DNA"/>
</dbReference>
<gene>
    <name evidence="1" type="ORF">R3P38DRAFT_2804535</name>
</gene>
<sequence>MDSTSSRAIADFLSGASVLQPFVAQWSPQDKHRELFEKCQALAAALSQPARLEPVVAASMDSYPTVALGTQIFSQWPFINNPAPSVTNNPSPDEMEEIIGPAAAPSPSHTPAQHPRRTEAETLNLDHDVPFIDAFGSVIFSDSQGKVEPVTWTVGDQNKFTTASSSMNLPGAGFVFPLEEGVTEN</sequence>
<proteinExistence type="predicted"/>
<organism evidence="1 2">
    <name type="scientific">Favolaschia claudopus</name>
    <dbReference type="NCBI Taxonomy" id="2862362"/>
    <lineage>
        <taxon>Eukaryota</taxon>
        <taxon>Fungi</taxon>
        <taxon>Dikarya</taxon>
        <taxon>Basidiomycota</taxon>
        <taxon>Agaricomycotina</taxon>
        <taxon>Agaricomycetes</taxon>
        <taxon>Agaricomycetidae</taxon>
        <taxon>Agaricales</taxon>
        <taxon>Marasmiineae</taxon>
        <taxon>Mycenaceae</taxon>
        <taxon>Favolaschia</taxon>
    </lineage>
</organism>
<dbReference type="AlphaFoldDB" id="A0AAV9ZQL6"/>